<accession>A0ABC9FAE4</accession>
<evidence type="ECO:0000259" key="8">
    <source>
        <dbReference type="PROSITE" id="PS50966"/>
    </source>
</evidence>
<comment type="similarity">
    <text evidence="1 6">Belongs to the FHY3/FAR1 family.</text>
</comment>
<comment type="function">
    <text evidence="6">Putative transcription activator involved in regulating light control of development.</text>
</comment>
<comment type="subcellular location">
    <subcellularLocation>
        <location evidence="6">Nucleus</location>
    </subcellularLocation>
</comment>
<dbReference type="InterPro" id="IPR018289">
    <property type="entry name" value="MULE_transposase_dom"/>
</dbReference>
<feature type="domain" description="SWIM-type" evidence="8">
    <location>
        <begin position="517"/>
        <end position="555"/>
    </location>
</feature>
<keyword evidence="2 6" id="KW-0479">Metal-binding</keyword>
<gene>
    <name evidence="9" type="ORF">URODEC1_LOCUS103399</name>
</gene>
<evidence type="ECO:0000256" key="5">
    <source>
        <dbReference type="PROSITE-ProRule" id="PRU00325"/>
    </source>
</evidence>
<dbReference type="GO" id="GO:0006355">
    <property type="term" value="P:regulation of DNA-templated transcription"/>
    <property type="evidence" value="ECO:0007669"/>
    <property type="project" value="UniProtKB-UniRule"/>
</dbReference>
<evidence type="ECO:0000256" key="2">
    <source>
        <dbReference type="ARBA" id="ARBA00022723"/>
    </source>
</evidence>
<reference evidence="9" key="1">
    <citation type="submission" date="2024-10" db="EMBL/GenBank/DDBJ databases">
        <authorList>
            <person name="Ryan C."/>
        </authorList>
    </citation>
    <scope>NUCLEOTIDE SEQUENCE [LARGE SCALE GENOMIC DNA]</scope>
</reference>
<feature type="region of interest" description="Disordered" evidence="7">
    <location>
        <begin position="700"/>
        <end position="745"/>
    </location>
</feature>
<evidence type="ECO:0000256" key="4">
    <source>
        <dbReference type="ARBA" id="ARBA00022833"/>
    </source>
</evidence>
<evidence type="ECO:0000313" key="9">
    <source>
        <dbReference type="EMBL" id="CAL5071482.1"/>
    </source>
</evidence>
<evidence type="ECO:0000313" key="10">
    <source>
        <dbReference type="Proteomes" id="UP001497457"/>
    </source>
</evidence>
<dbReference type="GO" id="GO:0008270">
    <property type="term" value="F:zinc ion binding"/>
    <property type="evidence" value="ECO:0007669"/>
    <property type="project" value="UniProtKB-UniRule"/>
</dbReference>
<dbReference type="AlphaFoldDB" id="A0ABC9FAE4"/>
<keyword evidence="10" id="KW-1185">Reference proteome</keyword>
<dbReference type="Pfam" id="PF10551">
    <property type="entry name" value="MULE"/>
    <property type="match status" value="1"/>
</dbReference>
<dbReference type="PROSITE" id="PS50966">
    <property type="entry name" value="ZF_SWIM"/>
    <property type="match status" value="1"/>
</dbReference>
<keyword evidence="6" id="KW-0539">Nucleus</keyword>
<dbReference type="Proteomes" id="UP001497457">
    <property type="component" value="Chromosome 6rd"/>
</dbReference>
<dbReference type="PANTHER" id="PTHR31669:SF307">
    <property type="entry name" value="PROTEIN FAR1-RELATED SEQUENCE"/>
    <property type="match status" value="1"/>
</dbReference>
<dbReference type="EMBL" id="OZ075116">
    <property type="protein sequence ID" value="CAL5071482.1"/>
    <property type="molecule type" value="Genomic_DNA"/>
</dbReference>
<dbReference type="SMART" id="SM00575">
    <property type="entry name" value="ZnF_PMZ"/>
    <property type="match status" value="1"/>
</dbReference>
<dbReference type="PANTHER" id="PTHR31669">
    <property type="entry name" value="PROTEIN FAR1-RELATED SEQUENCE 10-RELATED"/>
    <property type="match status" value="1"/>
</dbReference>
<keyword evidence="4 6" id="KW-0862">Zinc</keyword>
<evidence type="ECO:0000256" key="6">
    <source>
        <dbReference type="RuleBase" id="RU367018"/>
    </source>
</evidence>
<dbReference type="InterPro" id="IPR006564">
    <property type="entry name" value="Znf_PMZ"/>
</dbReference>
<dbReference type="GO" id="GO:0005634">
    <property type="term" value="C:nucleus"/>
    <property type="evidence" value="ECO:0007669"/>
    <property type="project" value="UniProtKB-SubCell"/>
</dbReference>
<dbReference type="InterPro" id="IPR004330">
    <property type="entry name" value="FAR1_DNA_bnd_dom"/>
</dbReference>
<keyword evidence="3 5" id="KW-0863">Zinc-finger</keyword>
<evidence type="ECO:0000256" key="1">
    <source>
        <dbReference type="ARBA" id="ARBA00005889"/>
    </source>
</evidence>
<sequence length="773" mass="89091">MGPIEIALRNAPYRKTKYIFEPLLGITFDSEEEAYSFYNMYSWEVGFGIKKDCKGGRNVQTSRDFSCLCSRTAPGGQITTKKTGCKAMIRLLRTENDGWYISRHVAEHNHPLTSSCGETKNWFSHGRLDQCAMDMIKYLRENNVSLGKVHCIMGSMLGSMEHIPFTKRSLRSICQRIAKDQMDDDVQKTLAVFRKIREKDPGFQFSVLPDADNRIKNLMWINGRARDQYKYFGDVITFDTTYCTNIYKMPFGLFVGVNNHFQTTIFGGVFMKDETIPSFEWVFSEFVSLMGGKVPTTVFTDQCAAMAAALKNVWKDATHLLCKWHVFKDAPAKLGPIYKKGSAFRKLFHKIINDMLTVDEFERAWAYMLDRFDLRENEYLSNLYNKKEQWAKAYFRDSFCARMSSTQRSESANHMLKKYVPRNCSMNRFILQFNKLLFDRNNAEDTAEFQTKIVKNVRERAWPVEKHAIKFYTSAVHGLFRKEIDKATNYFAVEKTYKKEYDVVHVNPAYKHPWGREKITVTVNNGGESYDCECGLYQHFGVLCSHALRVMFLLGVYEIPEAHIKKRWTRSARDLLPGELKTYEQGTLCMESMTYRHKYLYVQGVECVEQGNKDLGAFDIVANGFQEIRKKLKQYFNSKDIVAKRGVVNAVEIQNNYYTAESDVGVESGSETDRTFYNSYGAAGSSAGMSDSELLSMRAPSWNRPPGRPRQNRFKGALDYFGKRQPKKKKSGNDESDGKKKKKTRCGDCKIIGHNSTMCKKKHVDVCSELPEF</sequence>
<evidence type="ECO:0000256" key="3">
    <source>
        <dbReference type="ARBA" id="ARBA00022771"/>
    </source>
</evidence>
<evidence type="ECO:0000256" key="7">
    <source>
        <dbReference type="SAM" id="MobiDB-lite"/>
    </source>
</evidence>
<proteinExistence type="inferred from homology"/>
<protein>
    <recommendedName>
        <fullName evidence="6">Protein FAR1-RELATED SEQUENCE</fullName>
    </recommendedName>
</protein>
<organism evidence="9 10">
    <name type="scientific">Urochloa decumbens</name>
    <dbReference type="NCBI Taxonomy" id="240449"/>
    <lineage>
        <taxon>Eukaryota</taxon>
        <taxon>Viridiplantae</taxon>
        <taxon>Streptophyta</taxon>
        <taxon>Embryophyta</taxon>
        <taxon>Tracheophyta</taxon>
        <taxon>Spermatophyta</taxon>
        <taxon>Magnoliopsida</taxon>
        <taxon>Liliopsida</taxon>
        <taxon>Poales</taxon>
        <taxon>Poaceae</taxon>
        <taxon>PACMAD clade</taxon>
        <taxon>Panicoideae</taxon>
        <taxon>Panicodae</taxon>
        <taxon>Paniceae</taxon>
        <taxon>Melinidinae</taxon>
        <taxon>Urochloa</taxon>
    </lineage>
</organism>
<dbReference type="Pfam" id="PF03101">
    <property type="entry name" value="FAR1"/>
    <property type="match status" value="1"/>
</dbReference>
<dbReference type="Pfam" id="PF04434">
    <property type="entry name" value="SWIM"/>
    <property type="match status" value="1"/>
</dbReference>
<dbReference type="InterPro" id="IPR007527">
    <property type="entry name" value="Znf_SWIM"/>
</dbReference>
<name>A0ABC9FAE4_9POAL</name>
<dbReference type="InterPro" id="IPR031052">
    <property type="entry name" value="FHY3/FAR1"/>
</dbReference>